<organism evidence="1">
    <name type="scientific">Rhizophora mucronata</name>
    <name type="common">Asiatic mangrove</name>
    <dbReference type="NCBI Taxonomy" id="61149"/>
    <lineage>
        <taxon>Eukaryota</taxon>
        <taxon>Viridiplantae</taxon>
        <taxon>Streptophyta</taxon>
        <taxon>Embryophyta</taxon>
        <taxon>Tracheophyta</taxon>
        <taxon>Spermatophyta</taxon>
        <taxon>Magnoliopsida</taxon>
        <taxon>eudicotyledons</taxon>
        <taxon>Gunneridae</taxon>
        <taxon>Pentapetalae</taxon>
        <taxon>rosids</taxon>
        <taxon>fabids</taxon>
        <taxon>Malpighiales</taxon>
        <taxon>Rhizophoraceae</taxon>
        <taxon>Rhizophora</taxon>
    </lineage>
</organism>
<protein>
    <submittedName>
        <fullName evidence="1">Uncharacterized protein</fullName>
    </submittedName>
</protein>
<reference evidence="1" key="1">
    <citation type="submission" date="2018-02" db="EMBL/GenBank/DDBJ databases">
        <title>Rhizophora mucronata_Transcriptome.</title>
        <authorList>
            <person name="Meera S.P."/>
            <person name="Sreeshan A."/>
            <person name="Augustine A."/>
        </authorList>
    </citation>
    <scope>NUCLEOTIDE SEQUENCE</scope>
    <source>
        <tissue evidence="1">Leaf</tissue>
    </source>
</reference>
<sequence>MLDRVQLNREVRRKQSGFGRWVYYQYKIQR</sequence>
<accession>A0A2P2J4F5</accession>
<dbReference type="AlphaFoldDB" id="A0A2P2J4F5"/>
<dbReference type="EMBL" id="GGEC01007882">
    <property type="protein sequence ID" value="MBW88365.1"/>
    <property type="molecule type" value="Transcribed_RNA"/>
</dbReference>
<proteinExistence type="predicted"/>
<evidence type="ECO:0000313" key="1">
    <source>
        <dbReference type="EMBL" id="MBW88366.1"/>
    </source>
</evidence>
<name>A0A2P2J4F5_RHIMU</name>
<dbReference type="EMBL" id="GGEC01007883">
    <property type="protein sequence ID" value="MBW88366.1"/>
    <property type="molecule type" value="Transcribed_RNA"/>
</dbReference>